<comment type="similarity">
    <text evidence="1">Belongs to the ABC transporter superfamily. ABCD family. Peroxisomal fatty acyl CoA transporter (TC 3.A.1.203) subfamily.</text>
</comment>
<evidence type="ECO:0000256" key="4">
    <source>
        <dbReference type="ARBA" id="ARBA00022989"/>
    </source>
</evidence>
<gene>
    <name evidence="7" type="primary">ABCD3_2</name>
    <name evidence="7" type="ORF">BGZ65_011829</name>
</gene>
<dbReference type="EMBL" id="JAAAHW010008307">
    <property type="protein sequence ID" value="KAF9944597.1"/>
    <property type="molecule type" value="Genomic_DNA"/>
</dbReference>
<dbReference type="Pfam" id="PF00005">
    <property type="entry name" value="ABC_tran"/>
    <property type="match status" value="1"/>
</dbReference>
<dbReference type="GO" id="GO:0007031">
    <property type="term" value="P:peroxisome organization"/>
    <property type="evidence" value="ECO:0007669"/>
    <property type="project" value="TreeGrafter"/>
</dbReference>
<dbReference type="AlphaFoldDB" id="A0A9P6IRB9"/>
<dbReference type="PANTHER" id="PTHR11384">
    <property type="entry name" value="ATP-BINDING CASSETTE, SUB-FAMILY D MEMBER"/>
    <property type="match status" value="1"/>
</dbReference>
<keyword evidence="7" id="KW-0067">ATP-binding</keyword>
<keyword evidence="4" id="KW-1133">Transmembrane helix</keyword>
<dbReference type="Gene3D" id="3.40.50.300">
    <property type="entry name" value="P-loop containing nucleotide triphosphate hydrolases"/>
    <property type="match status" value="1"/>
</dbReference>
<dbReference type="GO" id="GO:0042626">
    <property type="term" value="F:ATPase-coupled transmembrane transporter activity"/>
    <property type="evidence" value="ECO:0007669"/>
    <property type="project" value="TreeGrafter"/>
</dbReference>
<keyword evidence="2" id="KW-0813">Transport</keyword>
<dbReference type="GO" id="GO:0016887">
    <property type="term" value="F:ATP hydrolysis activity"/>
    <property type="evidence" value="ECO:0007669"/>
    <property type="project" value="InterPro"/>
</dbReference>
<keyword evidence="7" id="KW-0547">Nucleotide-binding</keyword>
<keyword evidence="8" id="KW-1185">Reference proteome</keyword>
<feature type="non-terminal residue" evidence="7">
    <location>
        <position position="113"/>
    </location>
</feature>
<sequence length="113" mass="13259">IIENFDKAYSTEWNKLLSPGEQQKLAFARLFFRRPVFAILDEATCSMDNMSENEMFKQCRLMNITCITVSHHLHLDRFHHQKITIGGRGTWSWSEVTNTEEDDDDEFLDRGDS</sequence>
<evidence type="ECO:0000256" key="2">
    <source>
        <dbReference type="ARBA" id="ARBA00022448"/>
    </source>
</evidence>
<dbReference type="InterPro" id="IPR050835">
    <property type="entry name" value="ABC_transporter_sub-D"/>
</dbReference>
<dbReference type="GO" id="GO:0006635">
    <property type="term" value="P:fatty acid beta-oxidation"/>
    <property type="evidence" value="ECO:0007669"/>
    <property type="project" value="TreeGrafter"/>
</dbReference>
<dbReference type="GO" id="GO:0005778">
    <property type="term" value="C:peroxisomal membrane"/>
    <property type="evidence" value="ECO:0007669"/>
    <property type="project" value="TreeGrafter"/>
</dbReference>
<dbReference type="GO" id="GO:0005324">
    <property type="term" value="F:long-chain fatty acid transmembrane transporter activity"/>
    <property type="evidence" value="ECO:0007669"/>
    <property type="project" value="TreeGrafter"/>
</dbReference>
<keyword evidence="3" id="KW-0812">Transmembrane</keyword>
<keyword evidence="5" id="KW-0472">Membrane</keyword>
<evidence type="ECO:0000259" key="6">
    <source>
        <dbReference type="Pfam" id="PF00005"/>
    </source>
</evidence>
<comment type="caution">
    <text evidence="7">The sequence shown here is derived from an EMBL/GenBank/DDBJ whole genome shotgun (WGS) entry which is preliminary data.</text>
</comment>
<dbReference type="GO" id="GO:0005524">
    <property type="term" value="F:ATP binding"/>
    <property type="evidence" value="ECO:0007669"/>
    <property type="project" value="UniProtKB-KW"/>
</dbReference>
<accession>A0A9P6IRB9</accession>
<dbReference type="SUPFAM" id="SSF52540">
    <property type="entry name" value="P-loop containing nucleoside triphosphate hydrolases"/>
    <property type="match status" value="1"/>
</dbReference>
<evidence type="ECO:0000256" key="3">
    <source>
        <dbReference type="ARBA" id="ARBA00022692"/>
    </source>
</evidence>
<evidence type="ECO:0000313" key="7">
    <source>
        <dbReference type="EMBL" id="KAF9944597.1"/>
    </source>
</evidence>
<protein>
    <submittedName>
        <fullName evidence="7">ATP-binding cassette sub- D member 3</fullName>
    </submittedName>
</protein>
<reference evidence="7" key="1">
    <citation type="journal article" date="2020" name="Fungal Divers.">
        <title>Resolving the Mortierellaceae phylogeny through synthesis of multi-gene phylogenetics and phylogenomics.</title>
        <authorList>
            <person name="Vandepol N."/>
            <person name="Liber J."/>
            <person name="Desiro A."/>
            <person name="Na H."/>
            <person name="Kennedy M."/>
            <person name="Barry K."/>
            <person name="Grigoriev I.V."/>
            <person name="Miller A.N."/>
            <person name="O'Donnell K."/>
            <person name="Stajich J.E."/>
            <person name="Bonito G."/>
        </authorList>
    </citation>
    <scope>NUCLEOTIDE SEQUENCE</scope>
    <source>
        <strain evidence="7">MES-2147</strain>
    </source>
</reference>
<dbReference type="GO" id="GO:0015910">
    <property type="term" value="P:long-chain fatty acid import into peroxisome"/>
    <property type="evidence" value="ECO:0007669"/>
    <property type="project" value="TreeGrafter"/>
</dbReference>
<dbReference type="OrthoDB" id="422637at2759"/>
<name>A0A9P6IRB9_9FUNG</name>
<dbReference type="PANTHER" id="PTHR11384:SF59">
    <property type="entry name" value="LYSOSOMAL COBALAMIN TRANSPORTER ABCD4"/>
    <property type="match status" value="1"/>
</dbReference>
<proteinExistence type="inferred from homology"/>
<evidence type="ECO:0000256" key="5">
    <source>
        <dbReference type="ARBA" id="ARBA00023136"/>
    </source>
</evidence>
<evidence type="ECO:0000256" key="1">
    <source>
        <dbReference type="ARBA" id="ARBA00008575"/>
    </source>
</evidence>
<organism evidence="7 8">
    <name type="scientific">Modicella reniformis</name>
    <dbReference type="NCBI Taxonomy" id="1440133"/>
    <lineage>
        <taxon>Eukaryota</taxon>
        <taxon>Fungi</taxon>
        <taxon>Fungi incertae sedis</taxon>
        <taxon>Mucoromycota</taxon>
        <taxon>Mortierellomycotina</taxon>
        <taxon>Mortierellomycetes</taxon>
        <taxon>Mortierellales</taxon>
        <taxon>Mortierellaceae</taxon>
        <taxon>Modicella</taxon>
    </lineage>
</organism>
<dbReference type="InterPro" id="IPR003439">
    <property type="entry name" value="ABC_transporter-like_ATP-bd"/>
</dbReference>
<feature type="domain" description="ABC transporter" evidence="6">
    <location>
        <begin position="13"/>
        <end position="44"/>
    </location>
</feature>
<dbReference type="GO" id="GO:0042760">
    <property type="term" value="P:very long-chain fatty acid catabolic process"/>
    <property type="evidence" value="ECO:0007669"/>
    <property type="project" value="TreeGrafter"/>
</dbReference>
<feature type="non-terminal residue" evidence="7">
    <location>
        <position position="1"/>
    </location>
</feature>
<dbReference type="InterPro" id="IPR027417">
    <property type="entry name" value="P-loop_NTPase"/>
</dbReference>
<dbReference type="Proteomes" id="UP000749646">
    <property type="component" value="Unassembled WGS sequence"/>
</dbReference>
<evidence type="ECO:0000313" key="8">
    <source>
        <dbReference type="Proteomes" id="UP000749646"/>
    </source>
</evidence>